<sequence length="110" mass="12389">MSLKRRFRSTRQISLLDLLTLYLGSNSLGTNFLHQPSPCRSQLQPELQLPRLDLLLPLPLPSLPPSPLADAGILQRFLHRCCRRSCRSSPVRPRISATTGTDTARLLQFV</sequence>
<protein>
    <submittedName>
        <fullName evidence="1">Uncharacterized protein</fullName>
    </submittedName>
</protein>
<dbReference type="AlphaFoldDB" id="A0AAV4H4D1"/>
<proteinExistence type="predicted"/>
<evidence type="ECO:0000313" key="2">
    <source>
        <dbReference type="Proteomes" id="UP000762676"/>
    </source>
</evidence>
<name>A0AAV4H4D1_9GAST</name>
<accession>A0AAV4H4D1</accession>
<dbReference type="EMBL" id="BMAT01008772">
    <property type="protein sequence ID" value="GFR92335.1"/>
    <property type="molecule type" value="Genomic_DNA"/>
</dbReference>
<reference evidence="1 2" key="1">
    <citation type="journal article" date="2021" name="Elife">
        <title>Chloroplast acquisition without the gene transfer in kleptoplastic sea slugs, Plakobranchus ocellatus.</title>
        <authorList>
            <person name="Maeda T."/>
            <person name="Takahashi S."/>
            <person name="Yoshida T."/>
            <person name="Shimamura S."/>
            <person name="Takaki Y."/>
            <person name="Nagai Y."/>
            <person name="Toyoda A."/>
            <person name="Suzuki Y."/>
            <person name="Arimoto A."/>
            <person name="Ishii H."/>
            <person name="Satoh N."/>
            <person name="Nishiyama T."/>
            <person name="Hasebe M."/>
            <person name="Maruyama T."/>
            <person name="Minagawa J."/>
            <person name="Obokata J."/>
            <person name="Shigenobu S."/>
        </authorList>
    </citation>
    <scope>NUCLEOTIDE SEQUENCE [LARGE SCALE GENOMIC DNA]</scope>
</reference>
<dbReference type="Proteomes" id="UP000762676">
    <property type="component" value="Unassembled WGS sequence"/>
</dbReference>
<keyword evidence="2" id="KW-1185">Reference proteome</keyword>
<organism evidence="1 2">
    <name type="scientific">Elysia marginata</name>
    <dbReference type="NCBI Taxonomy" id="1093978"/>
    <lineage>
        <taxon>Eukaryota</taxon>
        <taxon>Metazoa</taxon>
        <taxon>Spiralia</taxon>
        <taxon>Lophotrochozoa</taxon>
        <taxon>Mollusca</taxon>
        <taxon>Gastropoda</taxon>
        <taxon>Heterobranchia</taxon>
        <taxon>Euthyneura</taxon>
        <taxon>Panpulmonata</taxon>
        <taxon>Sacoglossa</taxon>
        <taxon>Placobranchoidea</taxon>
        <taxon>Plakobranchidae</taxon>
        <taxon>Elysia</taxon>
    </lineage>
</organism>
<comment type="caution">
    <text evidence="1">The sequence shown here is derived from an EMBL/GenBank/DDBJ whole genome shotgun (WGS) entry which is preliminary data.</text>
</comment>
<evidence type="ECO:0000313" key="1">
    <source>
        <dbReference type="EMBL" id="GFR92335.1"/>
    </source>
</evidence>
<gene>
    <name evidence="1" type="ORF">ElyMa_004350400</name>
</gene>